<name>A0A7X6FSZ4_9HYPH</name>
<dbReference type="Proteomes" id="UP000558475">
    <property type="component" value="Unassembled WGS sequence"/>
</dbReference>
<proteinExistence type="predicted"/>
<dbReference type="EMBL" id="JAAXZB010000001">
    <property type="protein sequence ID" value="NKW09778.1"/>
    <property type="molecule type" value="Genomic_DNA"/>
</dbReference>
<organism evidence="1 2">
    <name type="scientific">Brucella tritici</name>
    <dbReference type="NCBI Taxonomy" id="94626"/>
    <lineage>
        <taxon>Bacteria</taxon>
        <taxon>Pseudomonadati</taxon>
        <taxon>Pseudomonadota</taxon>
        <taxon>Alphaproteobacteria</taxon>
        <taxon>Hyphomicrobiales</taxon>
        <taxon>Brucellaceae</taxon>
        <taxon>Brucella/Ochrobactrum group</taxon>
        <taxon>Brucella</taxon>
    </lineage>
</organism>
<comment type="caution">
    <text evidence="1">The sequence shown here is derived from an EMBL/GenBank/DDBJ whole genome shotgun (WGS) entry which is preliminary data.</text>
</comment>
<protein>
    <submittedName>
        <fullName evidence="1">Uncharacterized protein</fullName>
    </submittedName>
</protein>
<gene>
    <name evidence="1" type="ORF">HGG76_10050</name>
</gene>
<sequence length="46" mass="5168">MWMILKIASIPGLAGFVDKFDVIEKPGNRAFDSKIENSYSFFVTLA</sequence>
<evidence type="ECO:0000313" key="2">
    <source>
        <dbReference type="Proteomes" id="UP000558475"/>
    </source>
</evidence>
<accession>A0A7X6FSZ4</accession>
<evidence type="ECO:0000313" key="1">
    <source>
        <dbReference type="EMBL" id="NKW09778.1"/>
    </source>
</evidence>
<dbReference type="AlphaFoldDB" id="A0A7X6FSZ4"/>
<reference evidence="1 2" key="1">
    <citation type="submission" date="2020-04" db="EMBL/GenBank/DDBJ databases">
        <title>Whole genome sequencing of clinical and environmental type strains of Ochrobactrum.</title>
        <authorList>
            <person name="Dharne M."/>
        </authorList>
    </citation>
    <scope>NUCLEOTIDE SEQUENCE [LARGE SCALE GENOMIC DNA]</scope>
    <source>
        <strain evidence="1 2">DSM 13340</strain>
    </source>
</reference>